<keyword evidence="1" id="KW-0732">Signal</keyword>
<dbReference type="GO" id="GO:0009166">
    <property type="term" value="P:nucleotide catabolic process"/>
    <property type="evidence" value="ECO:0007669"/>
    <property type="project" value="InterPro"/>
</dbReference>
<dbReference type="CDD" id="cd00845">
    <property type="entry name" value="MPP_UshA_N_like"/>
    <property type="match status" value="1"/>
</dbReference>
<dbReference type="PANTHER" id="PTHR11575:SF24">
    <property type="entry name" value="5'-NUCLEOTIDASE"/>
    <property type="match status" value="1"/>
</dbReference>
<protein>
    <submittedName>
        <fullName evidence="5">Bifunctional metallophosphatase/5'-nucleotidase</fullName>
    </submittedName>
</protein>
<name>A0A1Q6RB22_9FIRM</name>
<dbReference type="EMBL" id="MNTG01000001">
    <property type="protein sequence ID" value="OLA39551.1"/>
    <property type="molecule type" value="Genomic_DNA"/>
</dbReference>
<dbReference type="Gene3D" id="3.60.21.10">
    <property type="match status" value="1"/>
</dbReference>
<sequence>MKNLKKLTLLHSNDLHGDFLAERIDNKLVGGVSMLSGYINKVREEEENVIYCIAGDMFRGSVIDAEYKGVSTIEIMNLLGPDVVTIGNHEVDYGLSHLLFIEKCANFPIINANFHIRTNNKRLFQPFYIAHIDGMKILFIGIITEDVLAQTKMDKVIGSFVDICEAAEEIGRICNTYNPIDIDFTIILTHIGFEEDKKLAAMLDPAWGVDVIIGGHSHTFLEHPVKVNEILIVQAGTGTDQIGRFDIMVDTDLNAVDTYTWSTVPIDETHCPRDESLENFIMHYKDLTDKKYGRLVTRFARKLEHPSRIQETPLGSLVADALQESLGIDVMLMGSGAIRSYNLGPVVLYSDFTECFPYDEAVYMLPVTGEQLTRMIKRFLREEAFTGEHTEFYQLSQGMHVVWSRSGQCFKELTFDGKPLGAQQIYKIGLCKYHYSSLKPFLDITPEEAEANGRVRVLATSYRDVIEEYFMTHQHLKRELEGRLIIEE</sequence>
<dbReference type="InterPro" id="IPR004843">
    <property type="entry name" value="Calcineurin-like_PHP"/>
</dbReference>
<dbReference type="GO" id="GO:0030288">
    <property type="term" value="C:outer membrane-bounded periplasmic space"/>
    <property type="evidence" value="ECO:0007669"/>
    <property type="project" value="TreeGrafter"/>
</dbReference>
<dbReference type="PRINTS" id="PR01607">
    <property type="entry name" value="APYRASEFAMLY"/>
</dbReference>
<evidence type="ECO:0000313" key="6">
    <source>
        <dbReference type="Proteomes" id="UP000186777"/>
    </source>
</evidence>
<evidence type="ECO:0000259" key="3">
    <source>
        <dbReference type="Pfam" id="PF00149"/>
    </source>
</evidence>
<keyword evidence="2" id="KW-0378">Hydrolase</keyword>
<dbReference type="SUPFAM" id="SSF56300">
    <property type="entry name" value="Metallo-dependent phosphatases"/>
    <property type="match status" value="1"/>
</dbReference>
<dbReference type="GO" id="GO:0016787">
    <property type="term" value="F:hydrolase activity"/>
    <property type="evidence" value="ECO:0007669"/>
    <property type="project" value="UniProtKB-KW"/>
</dbReference>
<keyword evidence="2" id="KW-0547">Nucleotide-binding</keyword>
<dbReference type="AlphaFoldDB" id="A0A1Q6RB22"/>
<dbReference type="InterPro" id="IPR006179">
    <property type="entry name" value="5_nucleotidase/apyrase"/>
</dbReference>
<dbReference type="SUPFAM" id="SSF55816">
    <property type="entry name" value="5'-nucleotidase (syn. UDP-sugar hydrolase), C-terminal domain"/>
    <property type="match status" value="1"/>
</dbReference>
<evidence type="ECO:0000313" key="5">
    <source>
        <dbReference type="EMBL" id="OLA39551.1"/>
    </source>
</evidence>
<gene>
    <name evidence="5" type="ORF">BHW43_01320</name>
</gene>
<reference evidence="5 6" key="1">
    <citation type="journal article" date="2016" name="Nat. Biotechnol.">
        <title>Measurement of bacterial replication rates in microbial communities.</title>
        <authorList>
            <person name="Brown C.T."/>
            <person name="Olm M.R."/>
            <person name="Thomas B.C."/>
            <person name="Banfield J.F."/>
        </authorList>
    </citation>
    <scope>NUCLEOTIDE SEQUENCE [LARGE SCALE GENOMIC DNA]</scope>
    <source>
        <strain evidence="5">46_33</strain>
    </source>
</reference>
<dbReference type="InterPro" id="IPR029052">
    <property type="entry name" value="Metallo-depent_PP-like"/>
</dbReference>
<dbReference type="InterPro" id="IPR036907">
    <property type="entry name" value="5'-Nucleotdase_C_sf"/>
</dbReference>
<proteinExistence type="inferred from homology"/>
<accession>A0A1Q6RB22</accession>
<evidence type="ECO:0000256" key="1">
    <source>
        <dbReference type="ARBA" id="ARBA00022729"/>
    </source>
</evidence>
<dbReference type="PANTHER" id="PTHR11575">
    <property type="entry name" value="5'-NUCLEOTIDASE-RELATED"/>
    <property type="match status" value="1"/>
</dbReference>
<dbReference type="InterPro" id="IPR008334">
    <property type="entry name" value="5'-Nucleotdase_C"/>
</dbReference>
<dbReference type="Pfam" id="PF02872">
    <property type="entry name" value="5_nucleotid_C"/>
    <property type="match status" value="1"/>
</dbReference>
<comment type="caution">
    <text evidence="5">The sequence shown here is derived from an EMBL/GenBank/DDBJ whole genome shotgun (WGS) entry which is preliminary data.</text>
</comment>
<organism evidence="5 6">
    <name type="scientific">Phascolarctobacterium succinatutens</name>
    <dbReference type="NCBI Taxonomy" id="626940"/>
    <lineage>
        <taxon>Bacteria</taxon>
        <taxon>Bacillati</taxon>
        <taxon>Bacillota</taxon>
        <taxon>Negativicutes</taxon>
        <taxon>Acidaminococcales</taxon>
        <taxon>Acidaminococcaceae</taxon>
        <taxon>Phascolarctobacterium</taxon>
    </lineage>
</organism>
<feature type="domain" description="Calcineurin-like phosphoesterase" evidence="3">
    <location>
        <begin position="8"/>
        <end position="219"/>
    </location>
</feature>
<dbReference type="Gene3D" id="3.90.780.10">
    <property type="entry name" value="5'-Nucleotidase, C-terminal domain"/>
    <property type="match status" value="1"/>
</dbReference>
<comment type="similarity">
    <text evidence="2">Belongs to the 5'-nucleotidase family.</text>
</comment>
<dbReference type="Pfam" id="PF00149">
    <property type="entry name" value="Metallophos"/>
    <property type="match status" value="1"/>
</dbReference>
<dbReference type="RefSeq" id="WP_303679205.1">
    <property type="nucleotide sequence ID" value="NZ_MNTG01000001.1"/>
</dbReference>
<dbReference type="GO" id="GO:0000166">
    <property type="term" value="F:nucleotide binding"/>
    <property type="evidence" value="ECO:0007669"/>
    <property type="project" value="UniProtKB-KW"/>
</dbReference>
<feature type="domain" description="5'-Nucleotidase C-terminal" evidence="4">
    <location>
        <begin position="305"/>
        <end position="433"/>
    </location>
</feature>
<evidence type="ECO:0000256" key="2">
    <source>
        <dbReference type="RuleBase" id="RU362119"/>
    </source>
</evidence>
<dbReference type="STRING" id="626940.BHW43_01320"/>
<evidence type="ECO:0000259" key="4">
    <source>
        <dbReference type="Pfam" id="PF02872"/>
    </source>
</evidence>
<dbReference type="Proteomes" id="UP000186777">
    <property type="component" value="Unassembled WGS sequence"/>
</dbReference>